<sequence>MPEQKIAIRAGDAIVFDVRIEHAGQMPTLVDRDARRLFERIGPRLRLDVQKTFTLTRSIIRWLGRTSDRAAIFMTFGPSEAWTYSYIEEGRNRHPGVRGTLSAEVLTQFVANNVAPPLIGTPTLPHQTYGAGL</sequence>
<dbReference type="EMBL" id="JAEQNC010000009">
    <property type="protein sequence ID" value="MBL0373805.1"/>
    <property type="molecule type" value="Genomic_DNA"/>
</dbReference>
<dbReference type="AlphaFoldDB" id="A0A937CM22"/>
<gene>
    <name evidence="1" type="ORF">JJB09_17415</name>
</gene>
<comment type="caution">
    <text evidence="1">The sequence shown here is derived from an EMBL/GenBank/DDBJ whole genome shotgun (WGS) entry which is preliminary data.</text>
</comment>
<proteinExistence type="predicted"/>
<dbReference type="Proteomes" id="UP000633219">
    <property type="component" value="Unassembled WGS sequence"/>
</dbReference>
<dbReference type="RefSeq" id="WP_201660893.1">
    <property type="nucleotide sequence ID" value="NZ_JAEQNC010000009.1"/>
</dbReference>
<keyword evidence="2" id="KW-1185">Reference proteome</keyword>
<evidence type="ECO:0000313" key="2">
    <source>
        <dbReference type="Proteomes" id="UP000633219"/>
    </source>
</evidence>
<reference evidence="1" key="1">
    <citation type="submission" date="2021-01" db="EMBL/GenBank/DDBJ databases">
        <title>Rhizobium sp. strain KVB221 16S ribosomal RNA gene Genome sequencing and assembly.</title>
        <authorList>
            <person name="Kang M."/>
        </authorList>
    </citation>
    <scope>NUCLEOTIDE SEQUENCE</scope>
    <source>
        <strain evidence="1">KVB221</strain>
    </source>
</reference>
<protein>
    <submittedName>
        <fullName evidence="1">Uncharacterized protein</fullName>
    </submittedName>
</protein>
<evidence type="ECO:0000313" key="1">
    <source>
        <dbReference type="EMBL" id="MBL0373805.1"/>
    </source>
</evidence>
<organism evidence="1 2">
    <name type="scientific">Rhizobium setariae</name>
    <dbReference type="NCBI Taxonomy" id="2801340"/>
    <lineage>
        <taxon>Bacteria</taxon>
        <taxon>Pseudomonadati</taxon>
        <taxon>Pseudomonadota</taxon>
        <taxon>Alphaproteobacteria</taxon>
        <taxon>Hyphomicrobiales</taxon>
        <taxon>Rhizobiaceae</taxon>
        <taxon>Rhizobium/Agrobacterium group</taxon>
        <taxon>Rhizobium</taxon>
    </lineage>
</organism>
<name>A0A937CM22_9HYPH</name>
<accession>A0A937CM22</accession>